<reference evidence="1 2" key="1">
    <citation type="journal article" date="2017" name="Curr. Biol.">
        <title>The Evolution of Venom by Co-option of Single-Copy Genes.</title>
        <authorList>
            <person name="Martinson E.O."/>
            <person name="Mrinalini"/>
            <person name="Kelkar Y.D."/>
            <person name="Chang C.H."/>
            <person name="Werren J.H."/>
        </authorList>
    </citation>
    <scope>NUCLEOTIDE SEQUENCE [LARGE SCALE GENOMIC DNA]</scope>
    <source>
        <strain evidence="1 2">Alberta</strain>
        <tissue evidence="1">Whole body</tissue>
    </source>
</reference>
<comment type="caution">
    <text evidence="1">The sequence shown here is derived from an EMBL/GenBank/DDBJ whole genome shotgun (WGS) entry which is preliminary data.</text>
</comment>
<dbReference type="Proteomes" id="UP000215335">
    <property type="component" value="Unassembled WGS sequence"/>
</dbReference>
<accession>A0A232EVY4</accession>
<protein>
    <submittedName>
        <fullName evidence="1">Uncharacterized protein</fullName>
    </submittedName>
</protein>
<dbReference type="EMBL" id="NNAY01001932">
    <property type="protein sequence ID" value="OXU22518.1"/>
    <property type="molecule type" value="Genomic_DNA"/>
</dbReference>
<dbReference type="AlphaFoldDB" id="A0A232EVY4"/>
<sequence length="177" mass="20488">MINKPDNDYLELFKGKVDKSIDSKVALKFSELCLVLLMNMKKDIAPKLTALTNTKNTASSWFDIVQQTINTMSDFERKFKARFWNEDIQEQWSRKVEYNRYNSSSKLSHLEHATYATIQSKHKHPPQSRSKIILDLEKVSEPWCLTLNSDDLRMALESLELRQDGSQCAQTGVARSK</sequence>
<proteinExistence type="predicted"/>
<gene>
    <name evidence="1" type="ORF">TSAR_014080</name>
</gene>
<name>A0A232EVY4_9HYME</name>
<evidence type="ECO:0000313" key="1">
    <source>
        <dbReference type="EMBL" id="OXU22518.1"/>
    </source>
</evidence>
<organism evidence="1 2">
    <name type="scientific">Trichomalopsis sarcophagae</name>
    <dbReference type="NCBI Taxonomy" id="543379"/>
    <lineage>
        <taxon>Eukaryota</taxon>
        <taxon>Metazoa</taxon>
        <taxon>Ecdysozoa</taxon>
        <taxon>Arthropoda</taxon>
        <taxon>Hexapoda</taxon>
        <taxon>Insecta</taxon>
        <taxon>Pterygota</taxon>
        <taxon>Neoptera</taxon>
        <taxon>Endopterygota</taxon>
        <taxon>Hymenoptera</taxon>
        <taxon>Apocrita</taxon>
        <taxon>Proctotrupomorpha</taxon>
        <taxon>Chalcidoidea</taxon>
        <taxon>Pteromalidae</taxon>
        <taxon>Pteromalinae</taxon>
        <taxon>Trichomalopsis</taxon>
    </lineage>
</organism>
<keyword evidence="2" id="KW-1185">Reference proteome</keyword>
<evidence type="ECO:0000313" key="2">
    <source>
        <dbReference type="Proteomes" id="UP000215335"/>
    </source>
</evidence>